<proteinExistence type="predicted"/>
<evidence type="ECO:0000313" key="1">
    <source>
        <dbReference type="EMBL" id="MBA4669213.1"/>
    </source>
</evidence>
<reference evidence="1" key="1">
    <citation type="journal article" date="2013" name="J. Plant Res.">
        <title>Effect of fungi and light on seed germination of three Opuntia species from semiarid lands of central Mexico.</title>
        <authorList>
            <person name="Delgado-Sanchez P."/>
            <person name="Jimenez-Bremont J.F."/>
            <person name="Guerrero-Gonzalez Mde L."/>
            <person name="Flores J."/>
        </authorList>
    </citation>
    <scope>NUCLEOTIDE SEQUENCE</scope>
    <source>
        <tissue evidence="1">Cladode</tissue>
    </source>
</reference>
<dbReference type="EMBL" id="GISG01242756">
    <property type="protein sequence ID" value="MBA4669213.1"/>
    <property type="molecule type" value="Transcribed_RNA"/>
</dbReference>
<accession>A0A7C9ALE3</accession>
<protein>
    <submittedName>
        <fullName evidence="1">Uncharacterized protein</fullName>
    </submittedName>
</protein>
<sequence>MLETILMMLLSALKMKERQMLSIHQNGGATSLALSQAAILELSLKKEKLLLLMLQVVKRESVLLKKIKRTYTNLSRIKQHLEKEVLASRTDLSKWLVAVFRAKKCP</sequence>
<organism evidence="1">
    <name type="scientific">Opuntia streptacantha</name>
    <name type="common">Prickly pear cactus</name>
    <name type="synonym">Opuntia cardona</name>
    <dbReference type="NCBI Taxonomy" id="393608"/>
    <lineage>
        <taxon>Eukaryota</taxon>
        <taxon>Viridiplantae</taxon>
        <taxon>Streptophyta</taxon>
        <taxon>Embryophyta</taxon>
        <taxon>Tracheophyta</taxon>
        <taxon>Spermatophyta</taxon>
        <taxon>Magnoliopsida</taxon>
        <taxon>eudicotyledons</taxon>
        <taxon>Gunneridae</taxon>
        <taxon>Pentapetalae</taxon>
        <taxon>Caryophyllales</taxon>
        <taxon>Cactineae</taxon>
        <taxon>Cactaceae</taxon>
        <taxon>Opuntioideae</taxon>
        <taxon>Opuntia</taxon>
    </lineage>
</organism>
<name>A0A7C9ALE3_OPUST</name>
<dbReference type="AlphaFoldDB" id="A0A7C9ALE3"/>
<reference evidence="1" key="2">
    <citation type="submission" date="2020-07" db="EMBL/GenBank/DDBJ databases">
        <authorList>
            <person name="Vera ALvarez R."/>
            <person name="Arias-Moreno D.M."/>
            <person name="Jimenez-Jacinto V."/>
            <person name="Jimenez-Bremont J.F."/>
            <person name="Swaminathan K."/>
            <person name="Moose S.P."/>
            <person name="Guerrero-Gonzalez M.L."/>
            <person name="Marino-Ramirez L."/>
            <person name="Landsman D."/>
            <person name="Rodriguez-Kessler M."/>
            <person name="Delgado-Sanchez P."/>
        </authorList>
    </citation>
    <scope>NUCLEOTIDE SEQUENCE</scope>
    <source>
        <tissue evidence="1">Cladode</tissue>
    </source>
</reference>